<accession>A0A830BHF2</accession>
<dbReference type="PANTHER" id="PTHR11926:SF1464">
    <property type="entry name" value="UDP-GLYCOSYLTRANSFERASE 76B1-LIKE"/>
    <property type="match status" value="1"/>
</dbReference>
<dbReference type="CDD" id="cd03784">
    <property type="entry name" value="GT1_Gtf-like"/>
    <property type="match status" value="1"/>
</dbReference>
<protein>
    <submittedName>
        <fullName evidence="4">UDP-glycosyltransferase 76f1</fullName>
    </submittedName>
</protein>
<dbReference type="GO" id="GO:0080044">
    <property type="term" value="F:quercetin 7-O-glucosyltransferase activity"/>
    <property type="evidence" value="ECO:0007669"/>
    <property type="project" value="TreeGrafter"/>
</dbReference>
<gene>
    <name evidence="4" type="ORF">PHJA_000777400</name>
</gene>
<dbReference type="FunFam" id="3.40.50.2000:FF:000060">
    <property type="entry name" value="Glycosyltransferase"/>
    <property type="match status" value="1"/>
</dbReference>
<evidence type="ECO:0000256" key="2">
    <source>
        <dbReference type="ARBA" id="ARBA00022676"/>
    </source>
</evidence>
<dbReference type="Proteomes" id="UP000653305">
    <property type="component" value="Unassembled WGS sequence"/>
</dbReference>
<dbReference type="EMBL" id="BMAC01000123">
    <property type="protein sequence ID" value="GFP86336.1"/>
    <property type="molecule type" value="Genomic_DNA"/>
</dbReference>
<reference evidence="4" key="1">
    <citation type="submission" date="2020-07" db="EMBL/GenBank/DDBJ databases">
        <title>Ethylene signaling mediates host invasion by parasitic plants.</title>
        <authorList>
            <person name="Yoshida S."/>
        </authorList>
    </citation>
    <scope>NUCLEOTIDE SEQUENCE</scope>
    <source>
        <strain evidence="4">Okayama</strain>
    </source>
</reference>
<dbReference type="OrthoDB" id="5835829at2759"/>
<dbReference type="AlphaFoldDB" id="A0A830BHF2"/>
<evidence type="ECO:0000256" key="1">
    <source>
        <dbReference type="ARBA" id="ARBA00009995"/>
    </source>
</evidence>
<evidence type="ECO:0000313" key="4">
    <source>
        <dbReference type="EMBL" id="GFP86336.1"/>
    </source>
</evidence>
<dbReference type="PANTHER" id="PTHR11926">
    <property type="entry name" value="GLUCOSYL/GLUCURONOSYL TRANSFERASES"/>
    <property type="match status" value="1"/>
</dbReference>
<proteinExistence type="inferred from homology"/>
<name>A0A830BHF2_9LAMI</name>
<evidence type="ECO:0000313" key="5">
    <source>
        <dbReference type="Proteomes" id="UP000653305"/>
    </source>
</evidence>
<comment type="similarity">
    <text evidence="1">Belongs to the UDP-glycosyltransferase family.</text>
</comment>
<dbReference type="SUPFAM" id="SSF53756">
    <property type="entry name" value="UDP-Glycosyltransferase/glycogen phosphorylase"/>
    <property type="match status" value="1"/>
</dbReference>
<dbReference type="InterPro" id="IPR002213">
    <property type="entry name" value="UDP_glucos_trans"/>
</dbReference>
<dbReference type="FunFam" id="3.40.50.2000:FF:000120">
    <property type="entry name" value="UDP-glycosyltransferase 76C1"/>
    <property type="match status" value="1"/>
</dbReference>
<dbReference type="Pfam" id="PF00201">
    <property type="entry name" value="UDPGT"/>
    <property type="match status" value="1"/>
</dbReference>
<organism evidence="4 5">
    <name type="scientific">Phtheirospermum japonicum</name>
    <dbReference type="NCBI Taxonomy" id="374723"/>
    <lineage>
        <taxon>Eukaryota</taxon>
        <taxon>Viridiplantae</taxon>
        <taxon>Streptophyta</taxon>
        <taxon>Embryophyta</taxon>
        <taxon>Tracheophyta</taxon>
        <taxon>Spermatophyta</taxon>
        <taxon>Magnoliopsida</taxon>
        <taxon>eudicotyledons</taxon>
        <taxon>Gunneridae</taxon>
        <taxon>Pentapetalae</taxon>
        <taxon>asterids</taxon>
        <taxon>lamiids</taxon>
        <taxon>Lamiales</taxon>
        <taxon>Orobanchaceae</taxon>
        <taxon>Orobanchaceae incertae sedis</taxon>
        <taxon>Phtheirospermum</taxon>
    </lineage>
</organism>
<dbReference type="Gene3D" id="3.40.50.2000">
    <property type="entry name" value="Glycogen Phosphorylase B"/>
    <property type="match status" value="2"/>
</dbReference>
<dbReference type="GO" id="GO:0080043">
    <property type="term" value="F:quercetin 3-O-glucosyltransferase activity"/>
    <property type="evidence" value="ECO:0007669"/>
    <property type="project" value="TreeGrafter"/>
</dbReference>
<comment type="caution">
    <text evidence="4">The sequence shown here is derived from an EMBL/GenBank/DDBJ whole genome shotgun (WGS) entry which is preliminary data.</text>
</comment>
<keyword evidence="5" id="KW-1185">Reference proteome</keyword>
<evidence type="ECO:0000256" key="3">
    <source>
        <dbReference type="ARBA" id="ARBA00022679"/>
    </source>
</evidence>
<dbReference type="GO" id="GO:0016138">
    <property type="term" value="P:glycoside biosynthetic process"/>
    <property type="evidence" value="ECO:0007669"/>
    <property type="project" value="UniProtKB-ARBA"/>
</dbReference>
<keyword evidence="2" id="KW-0328">Glycosyltransferase</keyword>
<sequence>MIQLANILHARGFVIDIVHTKYNFPNPSKYPQFNFHLLSDGLSEAEISTSGPIHLIKLLIGTCVDPFYQFLGELLSDDLNNRVTCLITDAIWYFTQAAADKFKLPRIVLRTTSICPFLALSAFPLLQEKGYLSNCTSDSEMEDAIPELPPLKVKDIPIIETQDPDNMFHIIASMVGETKKARGLIFNTFEELEEPELVKLQSQFLMPTFAVGPFRKCFLSSATSLLTQDISSISWLDKQSPKSVLYVSFGSIASMDDRKLLEMACGLANSTHPFLWVVRPGLVHGSEWIEMLPSEFLSSVGERGYIVKWAPQQEVLSHPAVGGFWTHSGWNSTLESICEGVPMICSPFFGDQRVNSRYVNDVWKIGIKLEKGMEREEIEDAIRTLMVGEKGEEMRKRVVCMKEKVDLCLSSGGSSYRALDGLIDFISSFESSV</sequence>
<keyword evidence="3 4" id="KW-0808">Transferase</keyword>